<keyword evidence="13" id="KW-1185">Reference proteome</keyword>
<dbReference type="STRING" id="6573.A0A210PFK9"/>
<evidence type="ECO:0000256" key="5">
    <source>
        <dbReference type="ARBA" id="ARBA00022670"/>
    </source>
</evidence>
<dbReference type="InterPro" id="IPR029058">
    <property type="entry name" value="AB_hydrolase_fold"/>
</dbReference>
<proteinExistence type="inferred from homology"/>
<dbReference type="EC" id="3.4.14.5" evidence="3"/>
<sequence>MAAELSVGPLDLAQSGGSPKEHSTDQPKTWDLLRQNVQEKRKLLVALVSHIPTSFSFRVVDTPTGKKTRLYFLGTPQKCRENTLMYADLPNEVREVIPVLNCRSLLDSFQPSLPSAQLSREEQLMRERKRLGIFGITSYDMVEDQGKLVFPACNSLFVCMDRDVTSDEPVLPLAINTSCSRARLDPKICPRNSNLISFIHSNDLWVTNLQTGQECRLTFAHKGLSRLTDDPMSAGVPCFVVQEEFDRYTGYWWEPKPKHSDDFDQTSCYRILYEEIDESGVEILNIFAPMTDTQGIDEYRYPRAGTDNAQTSLKLVEFEVGSDGQIQDSMMEKELYEPLSTFFPWMEYLIRAGWTPDSKYVYVQIMNRQQTRLALVLIPLECFIPVTSDPDMELNYYYECTNNYPPLQVIYEDTSDVWINVHDILHFFPQEIPEEISFLWSTEQTGYRHLYKVTSKLLTCDNPSPRSAMEVIENNQGQLKADIAEQVALTCGQWEVQAKQIWVDEKRNLVYFLGHRHSVLETHLYAVSYLSPKEPYRLTELGYSHSVSFSSELSLFVTVYSSVQQTPVSSVHRVCHRDNGQMYTETLGIVMPSVACPEYHPPDLFSYTSVCGRTMHGLYYKPHDFQPGVKYPTVLMVYGGPQVQQVTNSFKGLRFLRHHTLASQGYAVVVIDGRGSSHRGLDFEAHIKKRLGTVEIEDQVEGLQWLASQVDFIDMDRVAIHGWSYGGYLSLLGLAQRPDVFKVAIAGAPVVDWKLYDTGYTERYLDIPKNNVTGYQKGAVLHYIPNFPDEENRLLVVHGLIDENVHFQHTSTLINALVKACKPYSLQVYPNERHGIRNHEAAEHYKTMILSFLQNHL</sequence>
<dbReference type="Pfam" id="PF00326">
    <property type="entry name" value="Peptidase_S9"/>
    <property type="match status" value="1"/>
</dbReference>
<evidence type="ECO:0000313" key="13">
    <source>
        <dbReference type="Proteomes" id="UP000242188"/>
    </source>
</evidence>
<dbReference type="Pfam" id="PF19520">
    <property type="entry name" value="Dpp_8_9_N"/>
    <property type="match status" value="1"/>
</dbReference>
<evidence type="ECO:0000256" key="7">
    <source>
        <dbReference type="ARBA" id="ARBA00022825"/>
    </source>
</evidence>
<keyword evidence="5" id="KW-0645">Protease</keyword>
<keyword evidence="6" id="KW-0378">Hydrolase</keyword>
<evidence type="ECO:0000259" key="11">
    <source>
        <dbReference type="Pfam" id="PF19520"/>
    </source>
</evidence>
<evidence type="ECO:0000259" key="9">
    <source>
        <dbReference type="Pfam" id="PF00326"/>
    </source>
</evidence>
<dbReference type="InterPro" id="IPR045785">
    <property type="entry name" value="Dpp_8/9_N"/>
</dbReference>
<feature type="region of interest" description="Disordered" evidence="8">
    <location>
        <begin position="1"/>
        <end position="27"/>
    </location>
</feature>
<dbReference type="EMBL" id="NEDP02076734">
    <property type="protein sequence ID" value="OWF35274.1"/>
    <property type="molecule type" value="Genomic_DNA"/>
</dbReference>
<dbReference type="PANTHER" id="PTHR11731">
    <property type="entry name" value="PROTEASE FAMILY S9B,C DIPEPTIDYL-PEPTIDASE IV-RELATED"/>
    <property type="match status" value="1"/>
</dbReference>
<evidence type="ECO:0000313" key="12">
    <source>
        <dbReference type="EMBL" id="OWF35274.1"/>
    </source>
</evidence>
<organism evidence="12 13">
    <name type="scientific">Mizuhopecten yessoensis</name>
    <name type="common">Japanese scallop</name>
    <name type="synonym">Patinopecten yessoensis</name>
    <dbReference type="NCBI Taxonomy" id="6573"/>
    <lineage>
        <taxon>Eukaryota</taxon>
        <taxon>Metazoa</taxon>
        <taxon>Spiralia</taxon>
        <taxon>Lophotrochozoa</taxon>
        <taxon>Mollusca</taxon>
        <taxon>Bivalvia</taxon>
        <taxon>Autobranchia</taxon>
        <taxon>Pteriomorphia</taxon>
        <taxon>Pectinida</taxon>
        <taxon>Pectinoidea</taxon>
        <taxon>Pectinidae</taxon>
        <taxon>Mizuhopecten</taxon>
    </lineage>
</organism>
<dbReference type="Gene3D" id="2.140.10.30">
    <property type="entry name" value="Dipeptidylpeptidase IV, N-terminal domain"/>
    <property type="match status" value="1"/>
</dbReference>
<protein>
    <recommendedName>
        <fullName evidence="3">dipeptidyl-peptidase IV</fullName>
        <ecNumber evidence="3">3.4.14.5</ecNumber>
    </recommendedName>
</protein>
<evidence type="ECO:0000256" key="1">
    <source>
        <dbReference type="ARBA" id="ARBA00001257"/>
    </source>
</evidence>
<dbReference type="SUPFAM" id="SSF53474">
    <property type="entry name" value="alpha/beta-Hydrolases"/>
    <property type="match status" value="1"/>
</dbReference>
<comment type="catalytic activity">
    <reaction evidence="1">
        <text>Release of an N-terminal dipeptide, Xaa-Yaa-|-Zaa-, from a polypeptide, preferentially when Yaa is Pro, provided Zaa is neither Pro nor hydroxyproline.</text>
        <dbReference type="EC" id="3.4.14.5"/>
    </reaction>
</comment>
<evidence type="ECO:0000256" key="2">
    <source>
        <dbReference type="ARBA" id="ARBA00010036"/>
    </source>
</evidence>
<evidence type="ECO:0000256" key="8">
    <source>
        <dbReference type="SAM" id="MobiDB-lite"/>
    </source>
</evidence>
<dbReference type="PANTHER" id="PTHR11731:SF193">
    <property type="entry name" value="DIPEPTIDYL PEPTIDASE 9"/>
    <property type="match status" value="1"/>
</dbReference>
<dbReference type="GO" id="GO:0006508">
    <property type="term" value="P:proteolysis"/>
    <property type="evidence" value="ECO:0007669"/>
    <property type="project" value="UniProtKB-KW"/>
</dbReference>
<dbReference type="OrthoDB" id="16520at2759"/>
<gene>
    <name evidence="12" type="ORF">KP79_PYT22801</name>
</gene>
<comment type="similarity">
    <text evidence="2">Belongs to the peptidase S9B family. DPPIV subfamily.</text>
</comment>
<dbReference type="GO" id="GO:0008236">
    <property type="term" value="F:serine-type peptidase activity"/>
    <property type="evidence" value="ECO:0007669"/>
    <property type="project" value="UniProtKB-KW"/>
</dbReference>
<name>A0A210PFK9_MIZYE</name>
<evidence type="ECO:0000256" key="6">
    <source>
        <dbReference type="ARBA" id="ARBA00022801"/>
    </source>
</evidence>
<feature type="domain" description="Dipeptidyl peptidase 8 /9 ,N-terminal" evidence="11">
    <location>
        <begin position="29"/>
        <end position="132"/>
    </location>
</feature>
<keyword evidence="4" id="KW-0031">Aminopeptidase</keyword>
<dbReference type="InterPro" id="IPR002469">
    <property type="entry name" value="Peptidase_S9B_N"/>
</dbReference>
<dbReference type="SUPFAM" id="SSF82171">
    <property type="entry name" value="DPP6 N-terminal domain-like"/>
    <property type="match status" value="1"/>
</dbReference>
<dbReference type="GO" id="GO:0008239">
    <property type="term" value="F:dipeptidyl-peptidase activity"/>
    <property type="evidence" value="ECO:0007669"/>
    <property type="project" value="UniProtKB-EC"/>
</dbReference>
<dbReference type="GO" id="GO:0004177">
    <property type="term" value="F:aminopeptidase activity"/>
    <property type="evidence" value="ECO:0007669"/>
    <property type="project" value="UniProtKB-KW"/>
</dbReference>
<feature type="domain" description="Dipeptidylpeptidase IV N-terminal" evidence="10">
    <location>
        <begin position="181"/>
        <end position="565"/>
    </location>
</feature>
<accession>A0A210PFK9</accession>
<dbReference type="Pfam" id="PF00930">
    <property type="entry name" value="DPPIV_N"/>
    <property type="match status" value="1"/>
</dbReference>
<evidence type="ECO:0000259" key="10">
    <source>
        <dbReference type="Pfam" id="PF00930"/>
    </source>
</evidence>
<keyword evidence="7" id="KW-0720">Serine protease</keyword>
<dbReference type="AlphaFoldDB" id="A0A210PFK9"/>
<dbReference type="InterPro" id="IPR050278">
    <property type="entry name" value="Serine_Prot_S9B/DPPIV"/>
</dbReference>
<dbReference type="Gene3D" id="3.40.50.1820">
    <property type="entry name" value="alpha/beta hydrolase"/>
    <property type="match status" value="1"/>
</dbReference>
<evidence type="ECO:0000256" key="3">
    <source>
        <dbReference type="ARBA" id="ARBA00012062"/>
    </source>
</evidence>
<evidence type="ECO:0000256" key="4">
    <source>
        <dbReference type="ARBA" id="ARBA00022438"/>
    </source>
</evidence>
<dbReference type="FunFam" id="3.40.50.1820:FF:000016">
    <property type="entry name" value="Dipeptidyl peptidase 8-like isoform"/>
    <property type="match status" value="1"/>
</dbReference>
<dbReference type="FunFam" id="2.140.10.30:FF:000002">
    <property type="entry name" value="Dipeptidyl peptidase 8-like isoform"/>
    <property type="match status" value="1"/>
</dbReference>
<reference evidence="12 13" key="1">
    <citation type="journal article" date="2017" name="Nat. Ecol. Evol.">
        <title>Scallop genome provides insights into evolution of bilaterian karyotype and development.</title>
        <authorList>
            <person name="Wang S."/>
            <person name="Zhang J."/>
            <person name="Jiao W."/>
            <person name="Li J."/>
            <person name="Xun X."/>
            <person name="Sun Y."/>
            <person name="Guo X."/>
            <person name="Huan P."/>
            <person name="Dong B."/>
            <person name="Zhang L."/>
            <person name="Hu X."/>
            <person name="Sun X."/>
            <person name="Wang J."/>
            <person name="Zhao C."/>
            <person name="Wang Y."/>
            <person name="Wang D."/>
            <person name="Huang X."/>
            <person name="Wang R."/>
            <person name="Lv J."/>
            <person name="Li Y."/>
            <person name="Zhang Z."/>
            <person name="Liu B."/>
            <person name="Lu W."/>
            <person name="Hui Y."/>
            <person name="Liang J."/>
            <person name="Zhou Z."/>
            <person name="Hou R."/>
            <person name="Li X."/>
            <person name="Liu Y."/>
            <person name="Li H."/>
            <person name="Ning X."/>
            <person name="Lin Y."/>
            <person name="Zhao L."/>
            <person name="Xing Q."/>
            <person name="Dou J."/>
            <person name="Li Y."/>
            <person name="Mao J."/>
            <person name="Guo H."/>
            <person name="Dou H."/>
            <person name="Li T."/>
            <person name="Mu C."/>
            <person name="Jiang W."/>
            <person name="Fu Q."/>
            <person name="Fu X."/>
            <person name="Miao Y."/>
            <person name="Liu J."/>
            <person name="Yu Q."/>
            <person name="Li R."/>
            <person name="Liao H."/>
            <person name="Li X."/>
            <person name="Kong Y."/>
            <person name="Jiang Z."/>
            <person name="Chourrout D."/>
            <person name="Li R."/>
            <person name="Bao Z."/>
        </authorList>
    </citation>
    <scope>NUCLEOTIDE SEQUENCE [LARGE SCALE GENOMIC DNA]</scope>
    <source>
        <strain evidence="12 13">PY_sf001</strain>
    </source>
</reference>
<feature type="domain" description="Peptidase S9 prolyl oligopeptidase catalytic" evidence="9">
    <location>
        <begin position="657"/>
        <end position="857"/>
    </location>
</feature>
<dbReference type="Proteomes" id="UP000242188">
    <property type="component" value="Unassembled WGS sequence"/>
</dbReference>
<comment type="caution">
    <text evidence="12">The sequence shown here is derived from an EMBL/GenBank/DDBJ whole genome shotgun (WGS) entry which is preliminary data.</text>
</comment>
<dbReference type="InterPro" id="IPR001375">
    <property type="entry name" value="Peptidase_S9_cat"/>
</dbReference>